<evidence type="ECO:0000313" key="2">
    <source>
        <dbReference type="EMBL" id="CAB1129744.1"/>
    </source>
</evidence>
<accession>A0A6F8ZJB0</accession>
<organism evidence="2 3">
    <name type="scientific">Candidatus Hydrogenisulfobacillus filiaventi</name>
    <dbReference type="NCBI Taxonomy" id="2707344"/>
    <lineage>
        <taxon>Bacteria</taxon>
        <taxon>Bacillati</taxon>
        <taxon>Bacillota</taxon>
        <taxon>Clostridia</taxon>
        <taxon>Eubacteriales</taxon>
        <taxon>Clostridiales Family XVII. Incertae Sedis</taxon>
        <taxon>Candidatus Hydrogenisulfobacillus</taxon>
    </lineage>
</organism>
<evidence type="ECO:0000313" key="3">
    <source>
        <dbReference type="Proteomes" id="UP000503399"/>
    </source>
</evidence>
<dbReference type="PANTHER" id="PTHR37170:SF1">
    <property type="entry name" value="GLUTAREDOXIN-LIKE PROTEIN"/>
    <property type="match status" value="1"/>
</dbReference>
<proteinExistence type="predicted"/>
<name>A0A6F8ZJB0_9FIRM</name>
<dbReference type="AlphaFoldDB" id="A0A6F8ZJB0"/>
<reference evidence="2 3" key="1">
    <citation type="submission" date="2020-02" db="EMBL/GenBank/DDBJ databases">
        <authorList>
            <person name="Hogendoorn C."/>
        </authorList>
    </citation>
    <scope>NUCLEOTIDE SEQUENCE [LARGE SCALE GENOMIC DNA]</scope>
    <source>
        <strain evidence="2">R501</strain>
    </source>
</reference>
<dbReference type="Pfam" id="PF13192">
    <property type="entry name" value="Thioredoxin_3"/>
    <property type="match status" value="1"/>
</dbReference>
<gene>
    <name evidence="2" type="ORF">R50_2247</name>
</gene>
<keyword evidence="3" id="KW-1185">Reference proteome</keyword>
<dbReference type="InterPro" id="IPR012336">
    <property type="entry name" value="Thioredoxin-like_fold"/>
</dbReference>
<dbReference type="PANTHER" id="PTHR37170">
    <property type="entry name" value="GLUTAREDOXIN-RELATED"/>
    <property type="match status" value="1"/>
</dbReference>
<protein>
    <submittedName>
        <fullName evidence="2">Thioredoxin-like_fold domain-containing protein</fullName>
    </submittedName>
</protein>
<dbReference type="KEGG" id="hfv:R50_2247"/>
<dbReference type="Proteomes" id="UP000503399">
    <property type="component" value="Chromosome"/>
</dbReference>
<dbReference type="SUPFAM" id="SSF52833">
    <property type="entry name" value="Thioredoxin-like"/>
    <property type="match status" value="1"/>
</dbReference>
<sequence>MASPMVIADMIDAQEFMDLSNQYDVYGVPKSVVNGELDVTGAVPENNLLQLVMQAGGQGA</sequence>
<evidence type="ECO:0000259" key="1">
    <source>
        <dbReference type="Pfam" id="PF13192"/>
    </source>
</evidence>
<feature type="domain" description="Thioredoxin-like fold" evidence="1">
    <location>
        <begin position="3"/>
        <end position="50"/>
    </location>
</feature>
<dbReference type="InterPro" id="IPR036249">
    <property type="entry name" value="Thioredoxin-like_sf"/>
</dbReference>
<dbReference type="Gene3D" id="3.40.30.80">
    <property type="match status" value="1"/>
</dbReference>
<dbReference type="EMBL" id="LR778114">
    <property type="protein sequence ID" value="CAB1129744.1"/>
    <property type="molecule type" value="Genomic_DNA"/>
</dbReference>